<feature type="transmembrane region" description="Helical" evidence="1">
    <location>
        <begin position="150"/>
        <end position="166"/>
    </location>
</feature>
<keyword evidence="1" id="KW-0812">Transmembrane</keyword>
<feature type="transmembrane region" description="Helical" evidence="1">
    <location>
        <begin position="76"/>
        <end position="100"/>
    </location>
</feature>
<organism evidence="2 3">
    <name type="scientific">Solibacillus merdavium</name>
    <dbReference type="NCBI Taxonomy" id="2762218"/>
    <lineage>
        <taxon>Bacteria</taxon>
        <taxon>Bacillati</taxon>
        <taxon>Bacillota</taxon>
        <taxon>Bacilli</taxon>
        <taxon>Bacillales</taxon>
        <taxon>Caryophanaceae</taxon>
        <taxon>Solibacillus</taxon>
    </lineage>
</organism>
<comment type="caution">
    <text evidence="2">The sequence shown here is derived from an EMBL/GenBank/DDBJ whole genome shotgun (WGS) entry which is preliminary data.</text>
</comment>
<evidence type="ECO:0000313" key="2">
    <source>
        <dbReference type="EMBL" id="MBD8034080.1"/>
    </source>
</evidence>
<evidence type="ECO:0000313" key="3">
    <source>
        <dbReference type="Proteomes" id="UP000600565"/>
    </source>
</evidence>
<accession>A0ABR8XQ85</accession>
<feature type="transmembrane region" description="Helical" evidence="1">
    <location>
        <begin position="34"/>
        <end position="55"/>
    </location>
</feature>
<sequence length="171" mass="19672">MIRKSQTSESSFFHGMIVSIKLERGMKLLFTITLYLHILSVIVATGPLFAIFPILKRMEKAQTQDLSSYITALQGLLRAVANGGHFIVPTGLVLIYFSGWSWTSPWLIVTYIVMGFSLYFMALAFKPALNFANSAEFKREQFIHMMKSATWKYIFLMGFFLWLMVAKPDFW</sequence>
<gene>
    <name evidence="2" type="ORF">H9632_13495</name>
</gene>
<reference evidence="2 3" key="1">
    <citation type="submission" date="2020-08" db="EMBL/GenBank/DDBJ databases">
        <title>A Genomic Blueprint of the Chicken Gut Microbiome.</title>
        <authorList>
            <person name="Gilroy R."/>
            <person name="Ravi A."/>
            <person name="Getino M."/>
            <person name="Pursley I."/>
            <person name="Horton D.L."/>
            <person name="Alikhan N.-F."/>
            <person name="Baker D."/>
            <person name="Gharbi K."/>
            <person name="Hall N."/>
            <person name="Watson M."/>
            <person name="Adriaenssens E.M."/>
            <person name="Foster-Nyarko E."/>
            <person name="Jarju S."/>
            <person name="Secka A."/>
            <person name="Antonio M."/>
            <person name="Oren A."/>
            <person name="Chaudhuri R."/>
            <person name="La Ragione R.M."/>
            <person name="Hildebrand F."/>
            <person name="Pallen M.J."/>
        </authorList>
    </citation>
    <scope>NUCLEOTIDE SEQUENCE [LARGE SCALE GENOMIC DNA]</scope>
    <source>
        <strain evidence="2 3">Sa1YVA6</strain>
    </source>
</reference>
<evidence type="ECO:0000256" key="1">
    <source>
        <dbReference type="SAM" id="Phobius"/>
    </source>
</evidence>
<feature type="transmembrane region" description="Helical" evidence="1">
    <location>
        <begin position="106"/>
        <end position="129"/>
    </location>
</feature>
<name>A0ABR8XQ85_9BACL</name>
<dbReference type="EMBL" id="JACSPW010000013">
    <property type="protein sequence ID" value="MBD8034080.1"/>
    <property type="molecule type" value="Genomic_DNA"/>
</dbReference>
<dbReference type="Proteomes" id="UP000600565">
    <property type="component" value="Unassembled WGS sequence"/>
</dbReference>
<protein>
    <submittedName>
        <fullName evidence="2">DUF2269 family protein</fullName>
    </submittedName>
</protein>
<keyword evidence="3" id="KW-1185">Reference proteome</keyword>
<proteinExistence type="predicted"/>
<dbReference type="RefSeq" id="WP_191704588.1">
    <property type="nucleotide sequence ID" value="NZ_JACSPW010000013.1"/>
</dbReference>
<keyword evidence="1" id="KW-1133">Transmembrane helix</keyword>
<keyword evidence="1" id="KW-0472">Membrane</keyword>